<dbReference type="RefSeq" id="WP_154442779.1">
    <property type="nucleotide sequence ID" value="NZ_JAHLPJ010000001.1"/>
</dbReference>
<dbReference type="EMBL" id="VUNQ01000059">
    <property type="protein sequence ID" value="MSU03214.1"/>
    <property type="molecule type" value="Genomic_DNA"/>
</dbReference>
<evidence type="ECO:0000313" key="2">
    <source>
        <dbReference type="Proteomes" id="UP000469523"/>
    </source>
</evidence>
<accession>A0A6N7Y2W7</accession>
<dbReference type="Gene3D" id="2.30.110.40">
    <property type="entry name" value="Phage tail tube protein"/>
    <property type="match status" value="1"/>
</dbReference>
<organism evidence="1 2">
    <name type="scientific">Tissierella pigra</name>
    <dbReference type="NCBI Taxonomy" id="2607614"/>
    <lineage>
        <taxon>Bacteria</taxon>
        <taxon>Bacillati</taxon>
        <taxon>Bacillota</taxon>
        <taxon>Tissierellia</taxon>
        <taxon>Tissierellales</taxon>
        <taxon>Tissierellaceae</taxon>
        <taxon>Tissierella</taxon>
    </lineage>
</organism>
<dbReference type="Proteomes" id="UP000469523">
    <property type="component" value="Unassembled WGS sequence"/>
</dbReference>
<comment type="caution">
    <text evidence="1">The sequence shown here is derived from an EMBL/GenBank/DDBJ whole genome shotgun (WGS) entry which is preliminary data.</text>
</comment>
<dbReference type="SUPFAM" id="SSF69279">
    <property type="entry name" value="Phage tail proteins"/>
    <property type="match status" value="1"/>
</dbReference>
<dbReference type="InterPro" id="IPR018989">
    <property type="entry name" value="DUF2001"/>
</dbReference>
<evidence type="ECO:0000313" key="1">
    <source>
        <dbReference type="EMBL" id="MSU03214.1"/>
    </source>
</evidence>
<gene>
    <name evidence="1" type="ORF">FYJ83_17270</name>
</gene>
<dbReference type="InterPro" id="IPR038628">
    <property type="entry name" value="XkdM-like_sf"/>
</dbReference>
<proteinExistence type="predicted"/>
<protein>
    <recommendedName>
        <fullName evidence="3">Terminase</fullName>
    </recommendedName>
</protein>
<dbReference type="Pfam" id="PF09393">
    <property type="entry name" value="DUF2001"/>
    <property type="match status" value="1"/>
</dbReference>
<reference evidence="1 2" key="1">
    <citation type="submission" date="2019-09" db="EMBL/GenBank/DDBJ databases">
        <title>In-depth cultivation of the pig gut microbiome towards novel bacterial diversity and tailored functional studies.</title>
        <authorList>
            <person name="Wylensek D."/>
            <person name="Hitch T.C.A."/>
            <person name="Clavel T."/>
        </authorList>
    </citation>
    <scope>NUCLEOTIDE SEQUENCE [LARGE SCALE GENOMIC DNA]</scope>
    <source>
        <strain evidence="1 2">WCA3-693-APC-4?</strain>
    </source>
</reference>
<dbReference type="AlphaFoldDB" id="A0A6N7Y2W7"/>
<name>A0A6N7Y2W7_9FIRM</name>
<keyword evidence="2" id="KW-1185">Reference proteome</keyword>
<sequence length="139" mass="15889">MSKGNQYWNGSNGNIWVNDSEWDKVKSFEVKMVIEWEDVPNGMTTDRVLLGYGYEGSFSYRKSDKNYNKAIDLLFAEYVAGRVPDVTIIGKAFNRATGKTQRIKVTNITFDELALQSWEEKSVGEVEMPFKASEVEILQ</sequence>
<evidence type="ECO:0008006" key="3">
    <source>
        <dbReference type="Google" id="ProtNLM"/>
    </source>
</evidence>